<evidence type="ECO:0000313" key="6">
    <source>
        <dbReference type="Proteomes" id="UP000807504"/>
    </source>
</evidence>
<dbReference type="GO" id="GO:0005737">
    <property type="term" value="C:cytoplasm"/>
    <property type="evidence" value="ECO:0007669"/>
    <property type="project" value="TreeGrafter"/>
</dbReference>
<feature type="compositionally biased region" description="Basic and acidic residues" evidence="3">
    <location>
        <begin position="664"/>
        <end position="690"/>
    </location>
</feature>
<name>A0A8T0E6C9_ARGBR</name>
<dbReference type="PANTHER" id="PTHR23348:SF16">
    <property type="entry name" value="LEUCINE RICH REPEAT FAMILY PROTEIN"/>
    <property type="match status" value="1"/>
</dbReference>
<feature type="compositionally biased region" description="Basic and acidic residues" evidence="3">
    <location>
        <begin position="756"/>
        <end position="765"/>
    </location>
</feature>
<reference evidence="5" key="1">
    <citation type="journal article" date="2020" name="bioRxiv">
        <title>Chromosome-level reference genome of the European wasp spider Argiope bruennichi: a resource for studies on range expansion and evolutionary adaptation.</title>
        <authorList>
            <person name="Sheffer M.M."/>
            <person name="Hoppe A."/>
            <person name="Krehenwinkel H."/>
            <person name="Uhl G."/>
            <person name="Kuss A.W."/>
            <person name="Jensen L."/>
            <person name="Jensen C."/>
            <person name="Gillespie R.G."/>
            <person name="Hoff K.J."/>
            <person name="Prost S."/>
        </authorList>
    </citation>
    <scope>NUCLEOTIDE SEQUENCE</scope>
</reference>
<gene>
    <name evidence="5" type="ORF">HNY73_020041</name>
</gene>
<dbReference type="Gene3D" id="3.60.10.10">
    <property type="entry name" value="Endonuclease/exonuclease/phosphatase"/>
    <property type="match status" value="1"/>
</dbReference>
<organism evidence="5 6">
    <name type="scientific">Argiope bruennichi</name>
    <name type="common">Wasp spider</name>
    <name type="synonym">Aranea bruennichi</name>
    <dbReference type="NCBI Taxonomy" id="94029"/>
    <lineage>
        <taxon>Eukaryota</taxon>
        <taxon>Metazoa</taxon>
        <taxon>Ecdysozoa</taxon>
        <taxon>Arthropoda</taxon>
        <taxon>Chelicerata</taxon>
        <taxon>Arachnida</taxon>
        <taxon>Araneae</taxon>
        <taxon>Araneomorphae</taxon>
        <taxon>Entelegynae</taxon>
        <taxon>Araneoidea</taxon>
        <taxon>Araneidae</taxon>
        <taxon>Argiope</taxon>
    </lineage>
</organism>
<feature type="compositionally biased region" description="Polar residues" evidence="3">
    <location>
        <begin position="766"/>
        <end position="783"/>
    </location>
</feature>
<feature type="compositionally biased region" description="Polar residues" evidence="3">
    <location>
        <begin position="813"/>
        <end position="832"/>
    </location>
</feature>
<reference evidence="5" key="2">
    <citation type="submission" date="2020-06" db="EMBL/GenBank/DDBJ databases">
        <authorList>
            <person name="Sheffer M."/>
        </authorList>
    </citation>
    <scope>NUCLEOTIDE SEQUENCE</scope>
</reference>
<feature type="compositionally biased region" description="Basic and acidic residues" evidence="3">
    <location>
        <begin position="330"/>
        <end position="339"/>
    </location>
</feature>
<dbReference type="Pfam" id="PF00595">
    <property type="entry name" value="PDZ"/>
    <property type="match status" value="1"/>
</dbReference>
<dbReference type="SUPFAM" id="SSF50156">
    <property type="entry name" value="PDZ domain-like"/>
    <property type="match status" value="1"/>
</dbReference>
<dbReference type="EMBL" id="JABXBU010002230">
    <property type="protein sequence ID" value="KAF8767034.1"/>
    <property type="molecule type" value="Genomic_DNA"/>
</dbReference>
<comment type="subcellular location">
    <subcellularLocation>
        <location evidence="1">Nucleus</location>
    </subcellularLocation>
</comment>
<keyword evidence="2" id="KW-0539">Nucleus</keyword>
<feature type="compositionally biased region" description="Basic and acidic residues" evidence="3">
    <location>
        <begin position="634"/>
        <end position="643"/>
    </location>
</feature>
<dbReference type="Proteomes" id="UP000807504">
    <property type="component" value="Unassembled WGS sequence"/>
</dbReference>
<dbReference type="GO" id="GO:0043484">
    <property type="term" value="P:regulation of RNA splicing"/>
    <property type="evidence" value="ECO:0007669"/>
    <property type="project" value="TreeGrafter"/>
</dbReference>
<dbReference type="CDD" id="cd00136">
    <property type="entry name" value="PDZ_canonical"/>
    <property type="match status" value="1"/>
</dbReference>
<dbReference type="AlphaFoldDB" id="A0A8T0E6C9"/>
<feature type="region of interest" description="Disordered" evidence="3">
    <location>
        <begin position="746"/>
        <end position="938"/>
    </location>
</feature>
<dbReference type="GO" id="GO:0003824">
    <property type="term" value="F:catalytic activity"/>
    <property type="evidence" value="ECO:0007669"/>
    <property type="project" value="InterPro"/>
</dbReference>
<dbReference type="InterPro" id="IPR005135">
    <property type="entry name" value="Endo/exonuclease/phosphatase"/>
</dbReference>
<keyword evidence="6" id="KW-1185">Reference proteome</keyword>
<evidence type="ECO:0000256" key="1">
    <source>
        <dbReference type="ARBA" id="ARBA00004123"/>
    </source>
</evidence>
<feature type="domain" description="PDZ" evidence="4">
    <location>
        <begin position="446"/>
        <end position="511"/>
    </location>
</feature>
<evidence type="ECO:0000313" key="5">
    <source>
        <dbReference type="EMBL" id="KAF8767034.1"/>
    </source>
</evidence>
<dbReference type="InterPro" id="IPR036034">
    <property type="entry name" value="PDZ_sf"/>
</dbReference>
<protein>
    <submittedName>
        <fullName evidence="5">Protein AHNAK2 like protein</fullName>
    </submittedName>
</protein>
<feature type="compositionally biased region" description="Basic and acidic residues" evidence="3">
    <location>
        <begin position="784"/>
        <end position="798"/>
    </location>
</feature>
<dbReference type="SMART" id="SM00228">
    <property type="entry name" value="PDZ"/>
    <property type="match status" value="1"/>
</dbReference>
<dbReference type="PANTHER" id="PTHR23348">
    <property type="entry name" value="PERIAXIN/AHNAK"/>
    <property type="match status" value="1"/>
</dbReference>
<evidence type="ECO:0000256" key="3">
    <source>
        <dbReference type="SAM" id="MobiDB-lite"/>
    </source>
</evidence>
<dbReference type="SUPFAM" id="SSF56219">
    <property type="entry name" value="DNase I-like"/>
    <property type="match status" value="1"/>
</dbReference>
<feature type="compositionally biased region" description="Basic and acidic residues" evidence="3">
    <location>
        <begin position="854"/>
        <end position="866"/>
    </location>
</feature>
<dbReference type="InterPro" id="IPR052082">
    <property type="entry name" value="Myelin_sheath_structural"/>
</dbReference>
<feature type="compositionally biased region" description="Polar residues" evidence="3">
    <location>
        <begin position="888"/>
        <end position="900"/>
    </location>
</feature>
<feature type="compositionally biased region" description="Polar residues" evidence="3">
    <location>
        <begin position="746"/>
        <end position="755"/>
    </location>
</feature>
<evidence type="ECO:0000259" key="4">
    <source>
        <dbReference type="PROSITE" id="PS50106"/>
    </source>
</evidence>
<comment type="caution">
    <text evidence="5">The sequence shown here is derived from an EMBL/GenBank/DDBJ whole genome shotgun (WGS) entry which is preliminary data.</text>
</comment>
<dbReference type="GO" id="GO:0005634">
    <property type="term" value="C:nucleus"/>
    <property type="evidence" value="ECO:0007669"/>
    <property type="project" value="UniProtKB-SubCell"/>
</dbReference>
<dbReference type="PROSITE" id="PS50106">
    <property type="entry name" value="PDZ"/>
    <property type="match status" value="1"/>
</dbReference>
<dbReference type="Pfam" id="PF14529">
    <property type="entry name" value="Exo_endo_phos_2"/>
    <property type="match status" value="1"/>
</dbReference>
<feature type="compositionally biased region" description="Polar residues" evidence="3">
    <location>
        <begin position="914"/>
        <end position="938"/>
    </location>
</feature>
<sequence>MKRGNFKTAEHPGRQIRGCDYVQLQEIINTLPREQIIITADLNGHNNLWGYEHNDLRGNQILDFALGCSLYIINKQDAPPTFSHCGKRGWPDLTLCSQNLINTISKWEVLEEPSLSDHKFIETTIAINQQSSITTRFKTKHGNHRKMLNHLLPHVIKIQQAINKSNTPQQLNETTIILQDKITTACKNSYKIKKQPQILQPNWYTSELEIQKNRLKALRRRAQRSGENRPAQFLLLKRETAIYMKNVRQARNLGWKGFCSQAKNPYGKHYKAAFRNSVTPAQLILLKEKEATGGQLQIAAGILEEIFPHPCLKPRTRQQVDKGSSSLFRSHADPADGRRPFVPHRHLLVGSRQRTDPPVGPSQNHKNATEFAFDNPYFRNNQDSEDVDETDKGKTKFTLNSKNSLRSSKSEGKTRKGKNPFGFGGGRKQKAMDDSCIAHMEPERTVVSLRGHDFTGLGFNIMGNMRDGILVKDVLHRGPASESGLIKAGDKIISVTVSFSNIVYEDALTILSYASPYDVKLELERKPSAPKRLGSSSFSDGGQKLFHPLYRSQSIDDLTQIDRELPRRSQSVGVAAHRMASKAEDREKMSLILSTTGSLNEKMLANVMAEGSGGHWKKKFEDSFESEDVPSTPLEREPSKRFLDGPQPRQKLEARSMEDEDVSECLRIRVTDENHRKEEQSSQSHREETGPARNRTTLLEDDNNDSDVSKDSLEISGRVYQKKKILRGSPLATPKGQITVTNTVQIENPTSSTTTRVERIYDRSSKPSSNPDMQQIDRTSYTQRDAEYMDNNRTRADPYRNVQKPNQNERQKLNTSEAFTQSYGCRTQNYNGGTDEHNRNLKYPNAPSSSSYNRHVESDDNRKIDSSIESQPKFTKKGAPNPAGGMFTQISPFQMPSNKQRQFRPWAGKEDLSSRPTPSASSGPKFTLRDSSIQHRQF</sequence>
<dbReference type="InterPro" id="IPR001478">
    <property type="entry name" value="PDZ"/>
</dbReference>
<dbReference type="InterPro" id="IPR036691">
    <property type="entry name" value="Endo/exonu/phosph_ase_sf"/>
</dbReference>
<accession>A0A8T0E6C9</accession>
<feature type="region of interest" description="Disordered" evidence="3">
    <location>
        <begin position="621"/>
        <end position="711"/>
    </location>
</feature>
<feature type="region of interest" description="Disordered" evidence="3">
    <location>
        <begin position="315"/>
        <end position="428"/>
    </location>
</feature>
<dbReference type="Gene3D" id="2.30.42.10">
    <property type="match status" value="1"/>
</dbReference>
<evidence type="ECO:0000256" key="2">
    <source>
        <dbReference type="ARBA" id="ARBA00023242"/>
    </source>
</evidence>
<proteinExistence type="predicted"/>